<evidence type="ECO:0000256" key="2">
    <source>
        <dbReference type="ARBA" id="ARBA00005914"/>
    </source>
</evidence>
<dbReference type="RefSeq" id="WP_074557466.1">
    <property type="nucleotide sequence ID" value="NZ_CAKJYX010000005.1"/>
</dbReference>
<evidence type="ECO:0000256" key="3">
    <source>
        <dbReference type="ARBA" id="ARBA00022475"/>
    </source>
</evidence>
<dbReference type="PANTHER" id="PTHR10464:SF4">
    <property type="entry name" value="UREA TRANSPORTER"/>
    <property type="match status" value="1"/>
</dbReference>
<feature type="transmembrane region" description="Helical" evidence="8">
    <location>
        <begin position="40"/>
        <end position="58"/>
    </location>
</feature>
<keyword evidence="5 8" id="KW-1133">Transmembrane helix</keyword>
<organism evidence="9 10">
    <name type="scientific">Bacteroides ovatus</name>
    <dbReference type="NCBI Taxonomy" id="28116"/>
    <lineage>
        <taxon>Bacteria</taxon>
        <taxon>Pseudomonadati</taxon>
        <taxon>Bacteroidota</taxon>
        <taxon>Bacteroidia</taxon>
        <taxon>Bacteroidales</taxon>
        <taxon>Bacteroidaceae</taxon>
        <taxon>Bacteroides</taxon>
    </lineage>
</organism>
<feature type="site" description="Important for channel permeability" evidence="7">
    <location>
        <position position="267"/>
    </location>
</feature>
<keyword evidence="3" id="KW-1003">Cell membrane</keyword>
<evidence type="ECO:0000256" key="6">
    <source>
        <dbReference type="ARBA" id="ARBA00023136"/>
    </source>
</evidence>
<dbReference type="GO" id="GO:0005886">
    <property type="term" value="C:plasma membrane"/>
    <property type="evidence" value="ECO:0007669"/>
    <property type="project" value="UniProtKB-SubCell"/>
</dbReference>
<feature type="transmembrane region" description="Helical" evidence="8">
    <location>
        <begin position="253"/>
        <end position="277"/>
    </location>
</feature>
<feature type="transmembrane region" description="Helical" evidence="8">
    <location>
        <begin position="194"/>
        <end position="212"/>
    </location>
</feature>
<proteinExistence type="inferred from homology"/>
<dbReference type="PANTHER" id="PTHR10464">
    <property type="entry name" value="UREA TRANSPORTER"/>
    <property type="match status" value="1"/>
</dbReference>
<feature type="transmembrane region" description="Helical" evidence="8">
    <location>
        <begin position="118"/>
        <end position="138"/>
    </location>
</feature>
<evidence type="ECO:0000256" key="8">
    <source>
        <dbReference type="SAM" id="Phobius"/>
    </source>
</evidence>
<feature type="transmembrane region" description="Helical" evidence="8">
    <location>
        <begin position="94"/>
        <end position="111"/>
    </location>
</feature>
<dbReference type="PIRSF" id="PIRSF016502">
    <property type="entry name" value="Urea_transporter"/>
    <property type="match status" value="1"/>
</dbReference>
<dbReference type="Proteomes" id="UP000183670">
    <property type="component" value="Unassembled WGS sequence"/>
</dbReference>
<evidence type="ECO:0000256" key="1">
    <source>
        <dbReference type="ARBA" id="ARBA00004651"/>
    </source>
</evidence>
<accession>A0A1G6G456</accession>
<keyword evidence="6 8" id="KW-0472">Membrane</keyword>
<feature type="transmembrane region" description="Helical" evidence="8">
    <location>
        <begin position="158"/>
        <end position="187"/>
    </location>
</feature>
<dbReference type="InterPro" id="IPR004937">
    <property type="entry name" value="Urea_transporter"/>
</dbReference>
<evidence type="ECO:0000256" key="4">
    <source>
        <dbReference type="ARBA" id="ARBA00022692"/>
    </source>
</evidence>
<dbReference type="Gene3D" id="1.10.3430.10">
    <property type="entry name" value="Ammonium transporter AmtB like domains"/>
    <property type="match status" value="1"/>
</dbReference>
<dbReference type="EMBL" id="FMYE01000011">
    <property type="protein sequence ID" value="SDB76613.1"/>
    <property type="molecule type" value="Genomic_DNA"/>
</dbReference>
<dbReference type="Pfam" id="PF03253">
    <property type="entry name" value="UT"/>
    <property type="match status" value="1"/>
</dbReference>
<feature type="transmembrane region" description="Helical" evidence="8">
    <location>
        <begin position="70"/>
        <end position="88"/>
    </location>
</feature>
<evidence type="ECO:0000313" key="10">
    <source>
        <dbReference type="Proteomes" id="UP000183670"/>
    </source>
</evidence>
<dbReference type="GO" id="GO:0015204">
    <property type="term" value="F:urea transmembrane transporter activity"/>
    <property type="evidence" value="ECO:0007669"/>
    <property type="project" value="InterPro"/>
</dbReference>
<keyword evidence="4 8" id="KW-0812">Transmembrane</keyword>
<dbReference type="InterPro" id="IPR029020">
    <property type="entry name" value="Ammonium/urea_transptr"/>
</dbReference>
<comment type="subcellular location">
    <subcellularLocation>
        <location evidence="1">Cell membrane</location>
        <topology evidence="1">Multi-pass membrane protein</topology>
    </subcellularLocation>
</comment>
<dbReference type="AlphaFoldDB" id="A0A1G6G456"/>
<evidence type="ECO:0000313" key="9">
    <source>
        <dbReference type="EMBL" id="SDB76613.1"/>
    </source>
</evidence>
<protein>
    <submittedName>
        <fullName evidence="9">Urea transporter</fullName>
    </submittedName>
</protein>
<reference evidence="9 10" key="1">
    <citation type="submission" date="2016-10" db="EMBL/GenBank/DDBJ databases">
        <authorList>
            <person name="de Groot N.N."/>
        </authorList>
    </citation>
    <scope>NUCLEOTIDE SEQUENCE [LARGE SCALE GENOMIC DNA]</scope>
    <source>
        <strain evidence="9 10">NLAE-zl-C500</strain>
    </source>
</reference>
<comment type="similarity">
    <text evidence="2">Belongs to the urea transporter family.</text>
</comment>
<evidence type="ECO:0000256" key="7">
    <source>
        <dbReference type="PIRSR" id="PIRSR016502-1"/>
    </source>
</evidence>
<gene>
    <name evidence="9" type="ORF">SAMN05192581_10114</name>
</gene>
<sequence length="281" mass="30222">MAFIHNLLLILGRGIGQVMFQNNALSGLLMLTGIFLNSWQMGILAVCGNIISTLTAYFSGYKHDDIKNGLYGFNGTLVGIAVGVFLQLSVGSLIMLIIASALSTWITYFFSQQRLLPGFTAPFILAVWGMLGVCNWLIPDLLSVSDTVIDTTQNINYFQTFCLGIGQVMFQGNTVLAGLFFFIGILINSRKASLYTILGALLPIPLAILLEVDATNLNAGLMGYNGVLCAIALGGTTRESGIWAGYSVLLSTVLQILGMSLGITTLTAPFVISVWIIQMVQ</sequence>
<name>A0A1G6G456_BACOV</name>
<evidence type="ECO:0000256" key="5">
    <source>
        <dbReference type="ARBA" id="ARBA00022989"/>
    </source>
</evidence>